<gene>
    <name evidence="1" type="ORF">AW0309160_03518</name>
</gene>
<organism evidence="1">
    <name type="scientific">Aliivibrio wodanis</name>
    <dbReference type="NCBI Taxonomy" id="80852"/>
    <lineage>
        <taxon>Bacteria</taxon>
        <taxon>Pseudomonadati</taxon>
        <taxon>Pseudomonadota</taxon>
        <taxon>Gammaproteobacteria</taxon>
        <taxon>Vibrionales</taxon>
        <taxon>Vibrionaceae</taxon>
        <taxon>Aliivibrio</taxon>
    </lineage>
</organism>
<sequence length="146" mass="16473">MFTKRYKFSNWPNSEIPMVSAGVYAIWEGEQLIYCGMSGREIEKNTHKTKYGLITRLNSHASGRLSGDQFCVYVANRLVIPDLKPSDLPLFASGKLKLDGLTKKYIHEKLEYQYVLLSSSIEAYSIENEARAGILLGQLPLLNPIT</sequence>
<accession>A0A5Q4ZSI7</accession>
<proteinExistence type="predicted"/>
<dbReference type="AlphaFoldDB" id="A0A5Q4ZSI7"/>
<evidence type="ECO:0008006" key="2">
    <source>
        <dbReference type="Google" id="ProtNLM"/>
    </source>
</evidence>
<protein>
    <recommendedName>
        <fullName evidence="2">GIY-YIG domain-containing protein</fullName>
    </recommendedName>
</protein>
<name>A0A5Q4ZSI7_9GAMM</name>
<dbReference type="EMBL" id="LR721751">
    <property type="protein sequence ID" value="VVV06034.1"/>
    <property type="molecule type" value="Genomic_DNA"/>
</dbReference>
<evidence type="ECO:0000313" key="1">
    <source>
        <dbReference type="EMBL" id="VVV06034.1"/>
    </source>
</evidence>
<reference evidence="1" key="1">
    <citation type="submission" date="2019-09" db="EMBL/GenBank/DDBJ databases">
        <authorList>
            <person name="Hjerde E."/>
        </authorList>
    </citation>
    <scope>NUCLEOTIDE SEQUENCE</scope>
    <source>
        <strain evidence="1">06/09/160</strain>
    </source>
</reference>